<dbReference type="RefSeq" id="WP_047214221.1">
    <property type="nucleotide sequence ID" value="NZ_CP011568.3"/>
</dbReference>
<dbReference type="InterPro" id="IPR036188">
    <property type="entry name" value="FAD/NAD-bd_sf"/>
</dbReference>
<dbReference type="Proteomes" id="UP000036700">
    <property type="component" value="Chromosome"/>
</dbReference>
<dbReference type="EMBL" id="CP011568">
    <property type="protein sequence ID" value="AKJ68395.1"/>
    <property type="molecule type" value="Genomic_DNA"/>
</dbReference>
<dbReference type="Gene3D" id="3.50.50.60">
    <property type="entry name" value="FAD/NAD(P)-binding domain"/>
    <property type="match status" value="1"/>
</dbReference>
<dbReference type="AlphaFoldDB" id="A0A0G3EN69"/>
<gene>
    <name evidence="3" type="ORF">ABW99_09385</name>
</gene>
<dbReference type="GO" id="GO:0016491">
    <property type="term" value="F:oxidoreductase activity"/>
    <property type="evidence" value="ECO:0007669"/>
    <property type="project" value="UniProtKB-KW"/>
</dbReference>
<keyword evidence="1" id="KW-0560">Oxidoreductase</keyword>
<feature type="domain" description="FAD dependent oxidoreductase" evidence="2">
    <location>
        <begin position="36"/>
        <end position="394"/>
    </location>
</feature>
<evidence type="ECO:0000256" key="1">
    <source>
        <dbReference type="ARBA" id="ARBA00023002"/>
    </source>
</evidence>
<dbReference type="PANTHER" id="PTHR13847">
    <property type="entry name" value="SARCOSINE DEHYDROGENASE-RELATED"/>
    <property type="match status" value="1"/>
</dbReference>
<dbReference type="STRING" id="445709.ABW99_09385"/>
<dbReference type="PATRIC" id="fig|445709.3.peg.2005"/>
<accession>A0A0G3EN69</accession>
<dbReference type="Gene3D" id="3.30.9.10">
    <property type="entry name" value="D-Amino Acid Oxidase, subunit A, domain 2"/>
    <property type="match status" value="1"/>
</dbReference>
<sequence>MNKIHTLPQEDRTNGWSAILPSRVPQPELRGENHFDWLVVGAGYAGLATARQLAEHHPDESIALVDAGEVGENASGRNSGFAIDLPHSAGGHAQTVAGAKREIRMGRQAQDRLRQIVRTYHIDCDWQDCGRYHVAVGERARRTVLAPYAHALRQWEEPHEILDRQALAERLGTDYYGWAIYTPGTALVNPAALSRGLADTLPGNVRLFERSPVIEHDLHGAKPSVKTPAGRIVAARAVLTVNAFSAQFGVYRNRQLPIVLFASLTEPLDARKRALLGAEFVWGATPANGVVGPTIRLTPDGRLLLRHGFEYSPDLRCDDATRDRARKRHLDMLMRRFPQLGKLNIGHFWMGWLSISRNHAPLFGRVSEHLWALACCNGVGIVRHTAAGLAIADLASGVDSEILRAYHAQERAAWLPPRPVLDAGVRLNMAWQKVAGREEA</sequence>
<protein>
    <submittedName>
        <fullName evidence="3">FAD-dependent oxidoreductase</fullName>
    </submittedName>
</protein>
<organism evidence="3 4">
    <name type="scientific">Pandoraea thiooxydans</name>
    <dbReference type="NCBI Taxonomy" id="445709"/>
    <lineage>
        <taxon>Bacteria</taxon>
        <taxon>Pseudomonadati</taxon>
        <taxon>Pseudomonadota</taxon>
        <taxon>Betaproteobacteria</taxon>
        <taxon>Burkholderiales</taxon>
        <taxon>Burkholderiaceae</taxon>
        <taxon>Pandoraea</taxon>
    </lineage>
</organism>
<name>A0A0G3EN69_9BURK</name>
<dbReference type="SUPFAM" id="SSF51905">
    <property type="entry name" value="FAD/NAD(P)-binding domain"/>
    <property type="match status" value="1"/>
</dbReference>
<reference evidence="4" key="1">
    <citation type="submission" date="2015-06" db="EMBL/GenBank/DDBJ databases">
        <authorList>
            <person name="Lim Y.L."/>
            <person name="Ee R."/>
            <person name="Yong D."/>
            <person name="How K.Y."/>
            <person name="Yin W.F."/>
            <person name="Chan K.G."/>
        </authorList>
    </citation>
    <scope>NUCLEOTIDE SEQUENCE [LARGE SCALE GENOMIC DNA]</scope>
    <source>
        <strain evidence="4">DSM 25325</strain>
    </source>
</reference>
<evidence type="ECO:0000313" key="4">
    <source>
        <dbReference type="Proteomes" id="UP000036700"/>
    </source>
</evidence>
<proteinExistence type="predicted"/>
<dbReference type="GO" id="GO:0005737">
    <property type="term" value="C:cytoplasm"/>
    <property type="evidence" value="ECO:0007669"/>
    <property type="project" value="TreeGrafter"/>
</dbReference>
<dbReference type="PANTHER" id="PTHR13847:SF281">
    <property type="entry name" value="FAD DEPENDENT OXIDOREDUCTASE DOMAIN-CONTAINING PROTEIN"/>
    <property type="match status" value="1"/>
</dbReference>
<evidence type="ECO:0000259" key="2">
    <source>
        <dbReference type="Pfam" id="PF01266"/>
    </source>
</evidence>
<dbReference type="Pfam" id="PF01266">
    <property type="entry name" value="DAO"/>
    <property type="match status" value="1"/>
</dbReference>
<keyword evidence="4" id="KW-1185">Reference proteome</keyword>
<dbReference type="InterPro" id="IPR006076">
    <property type="entry name" value="FAD-dep_OxRdtase"/>
</dbReference>
<evidence type="ECO:0000313" key="3">
    <source>
        <dbReference type="EMBL" id="AKJ68395.1"/>
    </source>
</evidence>
<dbReference type="KEGG" id="ptx:ABW99_09385"/>